<dbReference type="FunFam" id="2.60.120.1040:FF:000003">
    <property type="entry name" value="Zinc finger protein zpr1"/>
    <property type="match status" value="1"/>
</dbReference>
<dbReference type="NCBIfam" id="TIGR00310">
    <property type="entry name" value="ZPR1_znf"/>
    <property type="match status" value="2"/>
</dbReference>
<sequence>MKRNEPQDSSSSKKPKLPEMGDNKEEKKDDFFQPVGEVAQAVDEEEVQDTQDNDGIRLTGAQDAQGHPVQEIDSLCMNCHETGVSRLLLTSIPYFREIVVISFECPHCGFKNSEIQPASSIAEKGSRYILKVESKEDFNRQVVKSDYGTCKFVELDIEIPAKRGQLTTVEGLLSEMVDDLEMDQPQRKEVQPEIYDKIEEFLNKIRSVLKGETGLPLTFIVDDPSGNSWIEYVPGEPQHKWSVVEYNRTPQQNVDLGLVSADEVAAHEQQQQQQQEPPRTRTTGFMSDETDIENFANEVQVFHATCSSCYAPCETHMKVVNIPHFKDVIIMSTTCERCGYKSNEVKTGGAVPDKGKRVELYCDDPEDLGRDILKSETCGMKIPELNLDLTPGTLGGRFTTLEGLLRQVREELHSRVFQETSDSMAPETKSNWETFFKKLDDAIAGKIKFTVIMEDPLASSYIQNVYAPDDDPNMKIEEFERTEEQNEDLGLNDMKVD</sequence>
<dbReference type="InterPro" id="IPR004457">
    <property type="entry name" value="Znf_ZPR1"/>
</dbReference>
<keyword evidence="6" id="KW-0862">Zinc</keyword>
<comment type="subcellular location">
    <subcellularLocation>
        <location evidence="1">Nucleus</location>
    </subcellularLocation>
</comment>
<feature type="domain" description="Zinc finger ZPR1-type" evidence="10">
    <location>
        <begin position="304"/>
        <end position="464"/>
    </location>
</feature>
<keyword evidence="4" id="KW-0677">Repeat</keyword>
<dbReference type="PANTHER" id="PTHR10876">
    <property type="entry name" value="ZINC FINGER PROTEIN ZPR1"/>
    <property type="match status" value="1"/>
</dbReference>
<dbReference type="FunFam" id="2.20.25.420:FF:000002">
    <property type="entry name" value="Zinc finger protein ZPR1"/>
    <property type="match status" value="1"/>
</dbReference>
<keyword evidence="3" id="KW-0479">Metal-binding</keyword>
<evidence type="ECO:0000313" key="11">
    <source>
        <dbReference type="EMBL" id="KAH3671872.1"/>
    </source>
</evidence>
<feature type="region of interest" description="Disordered" evidence="9">
    <location>
        <begin position="1"/>
        <end position="51"/>
    </location>
</feature>
<evidence type="ECO:0000256" key="5">
    <source>
        <dbReference type="ARBA" id="ARBA00022771"/>
    </source>
</evidence>
<dbReference type="Pfam" id="PF03367">
    <property type="entry name" value="Zn_ribbon_ZPR1"/>
    <property type="match status" value="2"/>
</dbReference>
<protein>
    <recommendedName>
        <fullName evidence="10">Zinc finger ZPR1-type domain-containing protein</fullName>
    </recommendedName>
</protein>
<evidence type="ECO:0000256" key="3">
    <source>
        <dbReference type="ARBA" id="ARBA00022723"/>
    </source>
</evidence>
<gene>
    <name evidence="11" type="ORF">OGAPHI_000058</name>
</gene>
<accession>A0A9P8PHG4</accession>
<evidence type="ECO:0000259" key="10">
    <source>
        <dbReference type="SMART" id="SM00709"/>
    </source>
</evidence>
<feature type="region of interest" description="Disordered" evidence="9">
    <location>
        <begin position="264"/>
        <end position="285"/>
    </location>
</feature>
<dbReference type="InterPro" id="IPR040141">
    <property type="entry name" value="ZPR1"/>
</dbReference>
<reference evidence="11" key="2">
    <citation type="submission" date="2021-01" db="EMBL/GenBank/DDBJ databases">
        <authorList>
            <person name="Schikora-Tamarit M.A."/>
        </authorList>
    </citation>
    <scope>NUCLEOTIDE SEQUENCE</scope>
    <source>
        <strain evidence="11">CBS6075</strain>
    </source>
</reference>
<evidence type="ECO:0000256" key="8">
    <source>
        <dbReference type="ARBA" id="ARBA00054139"/>
    </source>
</evidence>
<feature type="compositionally biased region" description="Polar residues" evidence="9">
    <location>
        <begin position="276"/>
        <end position="285"/>
    </location>
</feature>
<comment type="function">
    <text evidence="8">Acts as a protein folding chaperone for elongation factor 1-alpha.</text>
</comment>
<dbReference type="InterPro" id="IPR056180">
    <property type="entry name" value="ZPR1_jr_dom"/>
</dbReference>
<dbReference type="SMART" id="SM00709">
    <property type="entry name" value="Zpr1"/>
    <property type="match status" value="2"/>
</dbReference>
<dbReference type="GeneID" id="70232026"/>
<comment type="caution">
    <text evidence="11">The sequence shown here is derived from an EMBL/GenBank/DDBJ whole genome shotgun (WGS) entry which is preliminary data.</text>
</comment>
<dbReference type="OrthoDB" id="308464at2759"/>
<keyword evidence="12" id="KW-1185">Reference proteome</keyword>
<evidence type="ECO:0000256" key="7">
    <source>
        <dbReference type="ARBA" id="ARBA00023242"/>
    </source>
</evidence>
<keyword evidence="5" id="KW-0863">Zinc-finger</keyword>
<dbReference type="FunFam" id="2.20.25.420:FF:000001">
    <property type="entry name" value="Zinc finger protein ZPR1"/>
    <property type="match status" value="1"/>
</dbReference>
<dbReference type="InterPro" id="IPR042452">
    <property type="entry name" value="ZPR1_Znf1/2"/>
</dbReference>
<name>A0A9P8PHG4_9ASCO</name>
<evidence type="ECO:0000256" key="2">
    <source>
        <dbReference type="ARBA" id="ARBA00008354"/>
    </source>
</evidence>
<dbReference type="Proteomes" id="UP000769157">
    <property type="component" value="Unassembled WGS sequence"/>
</dbReference>
<organism evidence="11 12">
    <name type="scientific">Ogataea philodendri</name>
    <dbReference type="NCBI Taxonomy" id="1378263"/>
    <lineage>
        <taxon>Eukaryota</taxon>
        <taxon>Fungi</taxon>
        <taxon>Dikarya</taxon>
        <taxon>Ascomycota</taxon>
        <taxon>Saccharomycotina</taxon>
        <taxon>Pichiomycetes</taxon>
        <taxon>Pichiales</taxon>
        <taxon>Pichiaceae</taxon>
        <taxon>Ogataea</taxon>
    </lineage>
</organism>
<feature type="compositionally biased region" description="Basic and acidic residues" evidence="9">
    <location>
        <begin position="16"/>
        <end position="31"/>
    </location>
</feature>
<dbReference type="GO" id="GO:0005634">
    <property type="term" value="C:nucleus"/>
    <property type="evidence" value="ECO:0007669"/>
    <property type="project" value="UniProtKB-SubCell"/>
</dbReference>
<evidence type="ECO:0000256" key="6">
    <source>
        <dbReference type="ARBA" id="ARBA00022833"/>
    </source>
</evidence>
<dbReference type="Gene3D" id="2.20.25.420">
    <property type="entry name" value="ZPR1, zinc finger domain"/>
    <property type="match status" value="2"/>
</dbReference>
<dbReference type="FunFam" id="2.60.120.1040:FF:000001">
    <property type="entry name" value="Zinc finger protein ZPR1"/>
    <property type="match status" value="1"/>
</dbReference>
<dbReference type="Gene3D" id="2.60.120.1040">
    <property type="entry name" value="ZPR1, A/B domain"/>
    <property type="match status" value="2"/>
</dbReference>
<dbReference type="PANTHER" id="PTHR10876:SF0">
    <property type="entry name" value="ZINC FINGER PROTEIN ZPR1"/>
    <property type="match status" value="1"/>
</dbReference>
<feature type="domain" description="Zinc finger ZPR1-type" evidence="10">
    <location>
        <begin position="74"/>
        <end position="232"/>
    </location>
</feature>
<dbReference type="RefSeq" id="XP_046064987.1">
    <property type="nucleotide sequence ID" value="XM_046207240.1"/>
</dbReference>
<evidence type="ECO:0000313" key="12">
    <source>
        <dbReference type="Proteomes" id="UP000769157"/>
    </source>
</evidence>
<comment type="similarity">
    <text evidence="2">Belongs to the ZPR1 family.</text>
</comment>
<dbReference type="Pfam" id="PF22794">
    <property type="entry name" value="jr-ZPR1"/>
    <property type="match status" value="2"/>
</dbReference>
<reference evidence="11" key="1">
    <citation type="journal article" date="2021" name="Open Biol.">
        <title>Shared evolutionary footprints suggest mitochondrial oxidative damage underlies multiple complex I losses in fungi.</title>
        <authorList>
            <person name="Schikora-Tamarit M.A."/>
            <person name="Marcet-Houben M."/>
            <person name="Nosek J."/>
            <person name="Gabaldon T."/>
        </authorList>
    </citation>
    <scope>NUCLEOTIDE SEQUENCE</scope>
    <source>
        <strain evidence="11">CBS6075</strain>
    </source>
</reference>
<evidence type="ECO:0000256" key="1">
    <source>
        <dbReference type="ARBA" id="ARBA00004123"/>
    </source>
</evidence>
<feature type="compositionally biased region" description="Acidic residues" evidence="9">
    <location>
        <begin position="42"/>
        <end position="51"/>
    </location>
</feature>
<evidence type="ECO:0000256" key="4">
    <source>
        <dbReference type="ARBA" id="ARBA00022737"/>
    </source>
</evidence>
<keyword evidence="7" id="KW-0539">Nucleus</keyword>
<dbReference type="AlphaFoldDB" id="A0A9P8PHG4"/>
<dbReference type="InterPro" id="IPR042451">
    <property type="entry name" value="ZPR1_A/B_dom"/>
</dbReference>
<dbReference type="GO" id="GO:0008270">
    <property type="term" value="F:zinc ion binding"/>
    <property type="evidence" value="ECO:0007669"/>
    <property type="project" value="UniProtKB-KW"/>
</dbReference>
<dbReference type="EMBL" id="JAEUBE010000042">
    <property type="protein sequence ID" value="KAH3671872.1"/>
    <property type="molecule type" value="Genomic_DNA"/>
</dbReference>
<proteinExistence type="inferred from homology"/>
<evidence type="ECO:0000256" key="9">
    <source>
        <dbReference type="SAM" id="MobiDB-lite"/>
    </source>
</evidence>